<reference evidence="2 3" key="1">
    <citation type="submission" date="2024-01" db="EMBL/GenBank/DDBJ databases">
        <title>The genomes of 5 underutilized Papilionoideae crops provide insights into root nodulation and disease resistanc.</title>
        <authorList>
            <person name="Jiang F."/>
        </authorList>
    </citation>
    <scope>NUCLEOTIDE SEQUENCE [LARGE SCALE GENOMIC DNA]</scope>
    <source>
        <strain evidence="2">LVBAO_FW01</strain>
        <tissue evidence="2">Leaves</tissue>
    </source>
</reference>
<evidence type="ECO:0000313" key="3">
    <source>
        <dbReference type="Proteomes" id="UP001367508"/>
    </source>
</evidence>
<name>A0AAN9MUD7_CANGL</name>
<dbReference type="AlphaFoldDB" id="A0AAN9MUD7"/>
<proteinExistence type="predicted"/>
<feature type="region of interest" description="Disordered" evidence="1">
    <location>
        <begin position="46"/>
        <end position="67"/>
    </location>
</feature>
<accession>A0AAN9MUD7</accession>
<dbReference type="Proteomes" id="UP001367508">
    <property type="component" value="Unassembled WGS sequence"/>
</dbReference>
<protein>
    <submittedName>
        <fullName evidence="2">Uncharacterized protein</fullName>
    </submittedName>
</protein>
<dbReference type="EMBL" id="JAYMYQ010000001">
    <property type="protein sequence ID" value="KAK7361185.1"/>
    <property type="molecule type" value="Genomic_DNA"/>
</dbReference>
<gene>
    <name evidence="2" type="ORF">VNO77_03231</name>
</gene>
<comment type="caution">
    <text evidence="2">The sequence shown here is derived from an EMBL/GenBank/DDBJ whole genome shotgun (WGS) entry which is preliminary data.</text>
</comment>
<evidence type="ECO:0000313" key="2">
    <source>
        <dbReference type="EMBL" id="KAK7361185.1"/>
    </source>
</evidence>
<organism evidence="2 3">
    <name type="scientific">Canavalia gladiata</name>
    <name type="common">Sword bean</name>
    <name type="synonym">Dolichos gladiatus</name>
    <dbReference type="NCBI Taxonomy" id="3824"/>
    <lineage>
        <taxon>Eukaryota</taxon>
        <taxon>Viridiplantae</taxon>
        <taxon>Streptophyta</taxon>
        <taxon>Embryophyta</taxon>
        <taxon>Tracheophyta</taxon>
        <taxon>Spermatophyta</taxon>
        <taxon>Magnoliopsida</taxon>
        <taxon>eudicotyledons</taxon>
        <taxon>Gunneridae</taxon>
        <taxon>Pentapetalae</taxon>
        <taxon>rosids</taxon>
        <taxon>fabids</taxon>
        <taxon>Fabales</taxon>
        <taxon>Fabaceae</taxon>
        <taxon>Papilionoideae</taxon>
        <taxon>50 kb inversion clade</taxon>
        <taxon>NPAAA clade</taxon>
        <taxon>indigoferoid/millettioid clade</taxon>
        <taxon>Phaseoleae</taxon>
        <taxon>Canavalia</taxon>
    </lineage>
</organism>
<sequence length="67" mass="7448">MDTEAKVLNIEATITTNYIKTWHESKFLTAGKKSSNLAAEENGKVVTMPSGNMDEDENRGCSLELRE</sequence>
<keyword evidence="3" id="KW-1185">Reference proteome</keyword>
<evidence type="ECO:0000256" key="1">
    <source>
        <dbReference type="SAM" id="MobiDB-lite"/>
    </source>
</evidence>